<dbReference type="GO" id="GO:0009279">
    <property type="term" value="C:cell outer membrane"/>
    <property type="evidence" value="ECO:0007669"/>
    <property type="project" value="UniProtKB-SubCell"/>
</dbReference>
<dbReference type="PANTHER" id="PTHR30329:SF21">
    <property type="entry name" value="LIPOPROTEIN YIAD-RELATED"/>
    <property type="match status" value="1"/>
</dbReference>
<evidence type="ECO:0000256" key="2">
    <source>
        <dbReference type="ARBA" id="ARBA00023136"/>
    </source>
</evidence>
<dbReference type="InterPro" id="IPR006664">
    <property type="entry name" value="OMP_bac"/>
</dbReference>
<evidence type="ECO:0000256" key="1">
    <source>
        <dbReference type="ARBA" id="ARBA00004442"/>
    </source>
</evidence>
<dbReference type="InterPro" id="IPR006665">
    <property type="entry name" value="OmpA-like"/>
</dbReference>
<evidence type="ECO:0000259" key="6">
    <source>
        <dbReference type="PROSITE" id="PS51123"/>
    </source>
</evidence>
<feature type="compositionally biased region" description="Polar residues" evidence="5">
    <location>
        <begin position="266"/>
        <end position="310"/>
    </location>
</feature>
<name>A0A4Q4KRZ5_9FLAO</name>
<protein>
    <submittedName>
        <fullName evidence="7">OmpA family protein</fullName>
    </submittedName>
</protein>
<keyword evidence="2 4" id="KW-0472">Membrane</keyword>
<dbReference type="SUPFAM" id="SSF103088">
    <property type="entry name" value="OmpA-like"/>
    <property type="match status" value="1"/>
</dbReference>
<evidence type="ECO:0000256" key="4">
    <source>
        <dbReference type="PROSITE-ProRule" id="PRU00473"/>
    </source>
</evidence>
<evidence type="ECO:0000256" key="3">
    <source>
        <dbReference type="ARBA" id="ARBA00023237"/>
    </source>
</evidence>
<comment type="subcellular location">
    <subcellularLocation>
        <location evidence="1">Cell outer membrane</location>
    </subcellularLocation>
</comment>
<dbReference type="PANTHER" id="PTHR30329">
    <property type="entry name" value="STATOR ELEMENT OF FLAGELLAR MOTOR COMPLEX"/>
    <property type="match status" value="1"/>
</dbReference>
<keyword evidence="3" id="KW-0998">Cell outer membrane</keyword>
<feature type="domain" description="OmpA-like" evidence="6">
    <location>
        <begin position="363"/>
        <end position="474"/>
    </location>
</feature>
<dbReference type="Gene3D" id="3.30.1330.60">
    <property type="entry name" value="OmpA-like domain"/>
    <property type="match status" value="1"/>
</dbReference>
<evidence type="ECO:0000256" key="5">
    <source>
        <dbReference type="SAM" id="MobiDB-lite"/>
    </source>
</evidence>
<organism evidence="7 8">
    <name type="scientific">Brumimicrobium glaciale</name>
    <dbReference type="NCBI Taxonomy" id="200475"/>
    <lineage>
        <taxon>Bacteria</taxon>
        <taxon>Pseudomonadati</taxon>
        <taxon>Bacteroidota</taxon>
        <taxon>Flavobacteriia</taxon>
        <taxon>Flavobacteriales</taxon>
        <taxon>Crocinitomicaceae</taxon>
        <taxon>Brumimicrobium</taxon>
    </lineage>
</organism>
<gene>
    <name evidence="7" type="ORF">ERX46_01535</name>
</gene>
<dbReference type="PRINTS" id="PR01021">
    <property type="entry name" value="OMPADOMAIN"/>
</dbReference>
<feature type="region of interest" description="Disordered" evidence="5">
    <location>
        <begin position="231"/>
        <end position="310"/>
    </location>
</feature>
<dbReference type="OrthoDB" id="1467416at2"/>
<dbReference type="Proteomes" id="UP000293952">
    <property type="component" value="Unassembled WGS sequence"/>
</dbReference>
<dbReference type="PROSITE" id="PS51123">
    <property type="entry name" value="OMPA_2"/>
    <property type="match status" value="1"/>
</dbReference>
<dbReference type="AlphaFoldDB" id="A0A4Q4KRZ5"/>
<accession>A0A4Q4KRZ5</accession>
<comment type="caution">
    <text evidence="7">The sequence shown here is derived from an EMBL/GenBank/DDBJ whole genome shotgun (WGS) entry which is preliminary data.</text>
</comment>
<proteinExistence type="predicted"/>
<evidence type="ECO:0000313" key="7">
    <source>
        <dbReference type="EMBL" id="RYM35702.1"/>
    </source>
</evidence>
<dbReference type="InterPro" id="IPR050330">
    <property type="entry name" value="Bact_OuterMem_StrucFunc"/>
</dbReference>
<dbReference type="Pfam" id="PF00691">
    <property type="entry name" value="OmpA"/>
    <property type="match status" value="1"/>
</dbReference>
<dbReference type="CDD" id="cd07185">
    <property type="entry name" value="OmpA_C-like"/>
    <property type="match status" value="1"/>
</dbReference>
<dbReference type="RefSeq" id="WP_130092069.1">
    <property type="nucleotide sequence ID" value="NZ_SETE01000001.1"/>
</dbReference>
<reference evidence="7 8" key="1">
    <citation type="submission" date="2019-02" db="EMBL/GenBank/DDBJ databases">
        <title>Genome sequence of the sea-ice species Brumimicrobium glaciale.</title>
        <authorList>
            <person name="Bowman J.P."/>
        </authorList>
    </citation>
    <scope>NUCLEOTIDE SEQUENCE [LARGE SCALE GENOMIC DNA]</scope>
    <source>
        <strain evidence="7 8">IC156</strain>
    </source>
</reference>
<dbReference type="InterPro" id="IPR036737">
    <property type="entry name" value="OmpA-like_sf"/>
</dbReference>
<keyword evidence="8" id="KW-1185">Reference proteome</keyword>
<dbReference type="PROSITE" id="PS51257">
    <property type="entry name" value="PROKAR_LIPOPROTEIN"/>
    <property type="match status" value="1"/>
</dbReference>
<sequence length="474" mass="52415">MDWSKKIGLLILAVLVLAACSSRKNYGSVYFARGDVFNDAELDYDLTVSDYIDYADSINNDIKSLNHYENDVINSVDTTVSGEEISSLDTLRLEEKVLKDTLLRFQDATDTIFTNDLTLKNEEIMDTVIVDSIELVKTDSSSLKVNDSILELKGEDNFIADSLEFLKMDTLTNVGDSIQVMSDTLNKVNIDSSKVKMVQPADSIQSVIKEKKASDATKIIYTDTIGVIREKGLDNGNKSNADSNSESKSRGDDNSSKANNIIIVNPSKSNSTNDKPLSDSTKNSVKSPEKSNSQNKNQSQETQTTEKTVDNKNATAIVPVITTEKKEVKTDTVTIVKENSFYTKEIDSLISINEGLRLKSKTDDSTIDTLIYSVFFDTSQKNLSESGKGILRTLISDANNKSYVLQLAGFTDKSGSPSFNKTLSEQRVKSVLDFLVANGLDERKIYFQSFGANYATSQSDLNMRIVSCRLILNN</sequence>
<evidence type="ECO:0000313" key="8">
    <source>
        <dbReference type="Proteomes" id="UP000293952"/>
    </source>
</evidence>
<feature type="compositionally biased region" description="Basic and acidic residues" evidence="5">
    <location>
        <begin position="245"/>
        <end position="255"/>
    </location>
</feature>
<dbReference type="EMBL" id="SETE01000001">
    <property type="protein sequence ID" value="RYM35702.1"/>
    <property type="molecule type" value="Genomic_DNA"/>
</dbReference>